<dbReference type="SUPFAM" id="SSF53474">
    <property type="entry name" value="alpha/beta-Hydrolases"/>
    <property type="match status" value="1"/>
</dbReference>
<dbReference type="Proteomes" id="UP000712673">
    <property type="component" value="Unassembled WGS sequence"/>
</dbReference>
<evidence type="ECO:0000259" key="1">
    <source>
        <dbReference type="Pfam" id="PF00561"/>
    </source>
</evidence>
<dbReference type="EMBL" id="VGLS01000139">
    <property type="protein sequence ID" value="MBM3223408.1"/>
    <property type="molecule type" value="Genomic_DNA"/>
</dbReference>
<name>A0A938B332_UNCTE</name>
<keyword evidence="2" id="KW-0378">Hydrolase</keyword>
<evidence type="ECO:0000313" key="2">
    <source>
        <dbReference type="EMBL" id="MBM3223408.1"/>
    </source>
</evidence>
<dbReference type="InterPro" id="IPR029058">
    <property type="entry name" value="AB_hydrolase_fold"/>
</dbReference>
<reference evidence="2" key="1">
    <citation type="submission" date="2019-03" db="EMBL/GenBank/DDBJ databases">
        <title>Lake Tanganyika Metagenome-Assembled Genomes (MAGs).</title>
        <authorList>
            <person name="Tran P."/>
        </authorList>
    </citation>
    <scope>NUCLEOTIDE SEQUENCE</scope>
    <source>
        <strain evidence="2">K_DeepCast_65m_m2_066</strain>
    </source>
</reference>
<dbReference type="InterPro" id="IPR050471">
    <property type="entry name" value="AB_hydrolase"/>
</dbReference>
<dbReference type="AlphaFoldDB" id="A0A938B332"/>
<feature type="domain" description="AB hydrolase-1" evidence="1">
    <location>
        <begin position="21"/>
        <end position="137"/>
    </location>
</feature>
<dbReference type="PANTHER" id="PTHR43433:SF5">
    <property type="entry name" value="AB HYDROLASE-1 DOMAIN-CONTAINING PROTEIN"/>
    <property type="match status" value="1"/>
</dbReference>
<dbReference type="InterPro" id="IPR000073">
    <property type="entry name" value="AB_hydrolase_1"/>
</dbReference>
<comment type="caution">
    <text evidence="2">The sequence shown here is derived from an EMBL/GenBank/DDBJ whole genome shotgun (WGS) entry which is preliminary data.</text>
</comment>
<dbReference type="Pfam" id="PF00561">
    <property type="entry name" value="Abhydrolase_1"/>
    <property type="match status" value="1"/>
</dbReference>
<gene>
    <name evidence="2" type="ORF">FJZ47_06365</name>
</gene>
<proteinExistence type="predicted"/>
<sequence length="252" mass="28012">MPFYEKGDTRLYYEETGSGFPLLVIPGGGLNSTVAGLATHPFNPLKEFQDEYRCIAADLRNANGGQSSGPLEIDRPWDAYADDHLGLMDHLGIDEFMVLGFCIGGPFIWNLLQRASSRIVAAVLTQPSGFRPEMPDLFYQNNIKGWGPALCARQPAMTMAMVHDFLTNMYTKRADFVFTVTRDFVRACQTPILVLPDDVPAHPYAVAMETVHLAPNAQVSLYPWKASPEQIPLAVRHIRTFLRANYPVAAAH</sequence>
<dbReference type="Gene3D" id="3.40.50.1820">
    <property type="entry name" value="alpha/beta hydrolase"/>
    <property type="match status" value="1"/>
</dbReference>
<organism evidence="2 3">
    <name type="scientific">Tectimicrobiota bacterium</name>
    <dbReference type="NCBI Taxonomy" id="2528274"/>
    <lineage>
        <taxon>Bacteria</taxon>
        <taxon>Pseudomonadati</taxon>
        <taxon>Nitrospinota/Tectimicrobiota group</taxon>
        <taxon>Candidatus Tectimicrobiota</taxon>
    </lineage>
</organism>
<evidence type="ECO:0000313" key="3">
    <source>
        <dbReference type="Proteomes" id="UP000712673"/>
    </source>
</evidence>
<protein>
    <submittedName>
        <fullName evidence="2">Alpha/beta hydrolase</fullName>
    </submittedName>
</protein>
<dbReference type="GO" id="GO:0016787">
    <property type="term" value="F:hydrolase activity"/>
    <property type="evidence" value="ECO:0007669"/>
    <property type="project" value="UniProtKB-KW"/>
</dbReference>
<accession>A0A938B332</accession>
<dbReference type="PANTHER" id="PTHR43433">
    <property type="entry name" value="HYDROLASE, ALPHA/BETA FOLD FAMILY PROTEIN"/>
    <property type="match status" value="1"/>
</dbReference>